<dbReference type="AlphaFoldDB" id="A0A4P9WHH1"/>
<protein>
    <submittedName>
        <fullName evidence="2">Uncharacterized protein</fullName>
    </submittedName>
</protein>
<organism evidence="2 3">
    <name type="scientific">Blyttiomyces helicus</name>
    <dbReference type="NCBI Taxonomy" id="388810"/>
    <lineage>
        <taxon>Eukaryota</taxon>
        <taxon>Fungi</taxon>
        <taxon>Fungi incertae sedis</taxon>
        <taxon>Chytridiomycota</taxon>
        <taxon>Chytridiomycota incertae sedis</taxon>
        <taxon>Chytridiomycetes</taxon>
        <taxon>Chytridiomycetes incertae sedis</taxon>
        <taxon>Blyttiomyces</taxon>
    </lineage>
</organism>
<feature type="region of interest" description="Disordered" evidence="1">
    <location>
        <begin position="314"/>
        <end position="373"/>
    </location>
</feature>
<reference evidence="3" key="1">
    <citation type="journal article" date="2018" name="Nat. Microbiol.">
        <title>Leveraging single-cell genomics to expand the fungal tree of life.</title>
        <authorList>
            <person name="Ahrendt S.R."/>
            <person name="Quandt C.A."/>
            <person name="Ciobanu D."/>
            <person name="Clum A."/>
            <person name="Salamov A."/>
            <person name="Andreopoulos B."/>
            <person name="Cheng J.F."/>
            <person name="Woyke T."/>
            <person name="Pelin A."/>
            <person name="Henrissat B."/>
            <person name="Reynolds N.K."/>
            <person name="Benny G.L."/>
            <person name="Smith M.E."/>
            <person name="James T.Y."/>
            <person name="Grigoriev I.V."/>
        </authorList>
    </citation>
    <scope>NUCLEOTIDE SEQUENCE [LARGE SCALE GENOMIC DNA]</scope>
</reference>
<evidence type="ECO:0000256" key="1">
    <source>
        <dbReference type="SAM" id="MobiDB-lite"/>
    </source>
</evidence>
<feature type="compositionally biased region" description="Basic and acidic residues" evidence="1">
    <location>
        <begin position="333"/>
        <end position="367"/>
    </location>
</feature>
<sequence length="426" mass="47969">MPFLLQNCERGSERMAKCRPPGICQALELVVYTKEGEDEAAGDVSVRDIPLGWRNKLAVYGEDRKYVVGDGLEAGRVRVTEGIVRLLGAPDEDLWGISWARSELVMGAEGLQHGPYDGLVMAFHELEAPMRLSRARVDWPWKTRKYPPPNRLSTAHSPPAVEPGDRRHSLLSPPVILCGFPRVAGTGAYELGGEFTSRQIFMVLCNKDPTGFITDLLDRFDSHAAPVPESTVSADLTGSYHAFVSRELSHRFTRTSKPHSERTNPGFSMWDLCFFLRSSQPLIRDDKRKPPRLDGAVILRRGFAKFYPQRHMTCAVHEDQEGPRRPRRRRRAAPPERAQRRPVLRDRTGPRPSYKEHSDENRRKFQSDDSAESSEIYHEDFYTGDFTIHCVRQPSAAPTVYKNVPSQENAALPTGPACPENVLAGD</sequence>
<gene>
    <name evidence="2" type="ORF">BDK51DRAFT_28496</name>
</gene>
<evidence type="ECO:0000313" key="3">
    <source>
        <dbReference type="Proteomes" id="UP000269721"/>
    </source>
</evidence>
<proteinExistence type="predicted"/>
<dbReference type="Proteomes" id="UP000269721">
    <property type="component" value="Unassembled WGS sequence"/>
</dbReference>
<dbReference type="EMBL" id="KZ994704">
    <property type="protein sequence ID" value="RKO92281.1"/>
    <property type="molecule type" value="Genomic_DNA"/>
</dbReference>
<evidence type="ECO:0000313" key="2">
    <source>
        <dbReference type="EMBL" id="RKO92281.1"/>
    </source>
</evidence>
<name>A0A4P9WHH1_9FUNG</name>
<accession>A0A4P9WHH1</accession>
<keyword evidence="3" id="KW-1185">Reference proteome</keyword>